<feature type="transmembrane region" description="Helical" evidence="1">
    <location>
        <begin position="95"/>
        <end position="119"/>
    </location>
</feature>
<dbReference type="EMBL" id="PEYE01000024">
    <property type="protein sequence ID" value="PIS38906.1"/>
    <property type="molecule type" value="Genomic_DNA"/>
</dbReference>
<dbReference type="Proteomes" id="UP000229390">
    <property type="component" value="Unassembled WGS sequence"/>
</dbReference>
<keyword evidence="1" id="KW-0812">Transmembrane</keyword>
<reference evidence="4" key="1">
    <citation type="submission" date="2017-09" db="EMBL/GenBank/DDBJ databases">
        <title>Depth-based differentiation of microbial function through sediment-hosted aquifers and enrichment of novel symbionts in the deep terrestrial subsurface.</title>
        <authorList>
            <person name="Probst A.J."/>
            <person name="Ladd B."/>
            <person name="Jarett J.K."/>
            <person name="Geller-Mcgrath D.E."/>
            <person name="Sieber C.M.K."/>
            <person name="Emerson J.B."/>
            <person name="Anantharaman K."/>
            <person name="Thomas B.C."/>
            <person name="Malmstrom R."/>
            <person name="Stieglmeier M."/>
            <person name="Klingl A."/>
            <person name="Woyke T."/>
            <person name="Ryan C.M."/>
            <person name="Banfield J.F."/>
        </authorList>
    </citation>
    <scope>NUCLEOTIDE SEQUENCE [LARGE SCALE GENOMIC DNA]</scope>
</reference>
<organism evidence="3 4">
    <name type="scientific">Candidatus Nealsonbacteria bacterium CG08_land_8_20_14_0_20_43_11</name>
    <dbReference type="NCBI Taxonomy" id="1974706"/>
    <lineage>
        <taxon>Bacteria</taxon>
        <taxon>Candidatus Nealsoniibacteriota</taxon>
    </lineage>
</organism>
<evidence type="ECO:0000256" key="2">
    <source>
        <dbReference type="SAM" id="SignalP"/>
    </source>
</evidence>
<evidence type="ECO:0000313" key="3">
    <source>
        <dbReference type="EMBL" id="PIS38906.1"/>
    </source>
</evidence>
<protein>
    <recommendedName>
        <fullName evidence="5">Ammonium transporter AmtB-like domain-containing protein</fullName>
    </recommendedName>
</protein>
<evidence type="ECO:0008006" key="5">
    <source>
        <dbReference type="Google" id="ProtNLM"/>
    </source>
</evidence>
<name>A0A2M6T1D0_9BACT</name>
<keyword evidence="2" id="KW-0732">Signal</keyword>
<dbReference type="Pfam" id="PF18895">
    <property type="entry name" value="T4SS_pilin"/>
    <property type="match status" value="1"/>
</dbReference>
<feature type="chain" id="PRO_5014986378" description="Ammonium transporter AmtB-like domain-containing protein" evidence="2">
    <location>
        <begin position="22"/>
        <end position="133"/>
    </location>
</feature>
<feature type="signal peptide" evidence="2">
    <location>
        <begin position="1"/>
        <end position="21"/>
    </location>
</feature>
<gene>
    <name evidence="3" type="ORF">COT34_01230</name>
</gene>
<feature type="transmembrane region" description="Helical" evidence="1">
    <location>
        <begin position="50"/>
        <end position="74"/>
    </location>
</feature>
<accession>A0A2M6T1D0</accession>
<dbReference type="AlphaFoldDB" id="A0A2M6T1D0"/>
<keyword evidence="1" id="KW-1133">Transmembrane helix</keyword>
<sequence>MRKIFFVVVFCQLLLPLLSLAACPTSGLVPCGTEDCPCTLCHFFVLFQRILNFVTVLAIIISTLAFTIGGFLLLTGGGNPGNVSKANKIFQDTAIGLVIMFSAWVITNTLFLFIGVATWTGLQGGWFVIECPV</sequence>
<keyword evidence="1" id="KW-0472">Membrane</keyword>
<dbReference type="InterPro" id="IPR043993">
    <property type="entry name" value="T4SS_pilin"/>
</dbReference>
<comment type="caution">
    <text evidence="3">The sequence shown here is derived from an EMBL/GenBank/DDBJ whole genome shotgun (WGS) entry which is preliminary data.</text>
</comment>
<proteinExistence type="predicted"/>
<dbReference type="PROSITE" id="PS51257">
    <property type="entry name" value="PROKAR_LIPOPROTEIN"/>
    <property type="match status" value="1"/>
</dbReference>
<evidence type="ECO:0000256" key="1">
    <source>
        <dbReference type="SAM" id="Phobius"/>
    </source>
</evidence>
<evidence type="ECO:0000313" key="4">
    <source>
        <dbReference type="Proteomes" id="UP000229390"/>
    </source>
</evidence>